<gene>
    <name evidence="2" type="ORF">PDIGIT_LOCUS1091</name>
</gene>
<organism evidence="2 3">
    <name type="scientific">Periconia digitata</name>
    <dbReference type="NCBI Taxonomy" id="1303443"/>
    <lineage>
        <taxon>Eukaryota</taxon>
        <taxon>Fungi</taxon>
        <taxon>Dikarya</taxon>
        <taxon>Ascomycota</taxon>
        <taxon>Pezizomycotina</taxon>
        <taxon>Dothideomycetes</taxon>
        <taxon>Pleosporomycetidae</taxon>
        <taxon>Pleosporales</taxon>
        <taxon>Massarineae</taxon>
        <taxon>Periconiaceae</taxon>
        <taxon>Periconia</taxon>
    </lineage>
</organism>
<keyword evidence="3" id="KW-1185">Reference proteome</keyword>
<comment type="caution">
    <text evidence="2">The sequence shown here is derived from an EMBL/GenBank/DDBJ whole genome shotgun (WGS) entry which is preliminary data.</text>
</comment>
<feature type="region of interest" description="Disordered" evidence="1">
    <location>
        <begin position="144"/>
        <end position="166"/>
    </location>
</feature>
<feature type="region of interest" description="Disordered" evidence="1">
    <location>
        <begin position="315"/>
        <end position="527"/>
    </location>
</feature>
<sequence>MASLDFDQKFLGRIAKQTQDSNPLLSSSLYQILGLSVLLARRLVRARKLRKLDTSRDTPSLGLYQHILWLSREGLSILELYVLPYAQDDQHGPECRVLSVKLRASFYHIFCLFHNQPPVTASNMTTNDPRTLAVPVASYGERNGNGQHWASDSANLSPPSKRAGKQPMLREPIDSIVSETSFVTNPYAAGGPVGTPSPGPLNAPPGLNPVPIPQPSSFILPPLNFVPLAGGYFTTATAYATSFLPGSHPLRLSVALEHSAFLWDCIHDHEGSRRVARRAIKDVYRAQEAMDDNEFEDAAELVGILGRMMKRKSFESTPRVGGSTSPEAAAPTAPTGAPAVGGQRSEQPRTAPIQEQTTPPSRRRKGEGSPMNYSPSKGHSRDPIRSRSNSGTKPKPVYDDSVKNTPKSNTYQSTRGGSQDNTPRARHISMESGASTTPRAPQGGRSPATPSTVRSASHQYHGSGGSVKGTPVIGNSTPIAASPAAALASNAMRTSSPTLRRSPPLRLSPKQDMVDNRNNNVYRRQPR</sequence>
<dbReference type="SUPFAM" id="SSF48445">
    <property type="entry name" value="14-3-3 protein"/>
    <property type="match status" value="1"/>
</dbReference>
<dbReference type="InterPro" id="IPR036815">
    <property type="entry name" value="14-3-3_dom_sf"/>
</dbReference>
<dbReference type="Proteomes" id="UP001152607">
    <property type="component" value="Unassembled WGS sequence"/>
</dbReference>
<dbReference type="Gene3D" id="1.20.190.20">
    <property type="entry name" value="14-3-3 domain"/>
    <property type="match status" value="1"/>
</dbReference>
<feature type="compositionally biased region" description="Polar residues" evidence="1">
    <location>
        <begin position="144"/>
        <end position="158"/>
    </location>
</feature>
<feature type="compositionally biased region" description="Polar residues" evidence="1">
    <location>
        <begin position="448"/>
        <end position="460"/>
    </location>
</feature>
<feature type="compositionally biased region" description="Low complexity" evidence="1">
    <location>
        <begin position="322"/>
        <end position="342"/>
    </location>
</feature>
<feature type="compositionally biased region" description="Polar residues" evidence="1">
    <location>
        <begin position="516"/>
        <end position="527"/>
    </location>
</feature>
<accession>A0A9W4XGV8</accession>
<dbReference type="EMBL" id="CAOQHR010000001">
    <property type="protein sequence ID" value="CAI6254236.1"/>
    <property type="molecule type" value="Genomic_DNA"/>
</dbReference>
<evidence type="ECO:0000256" key="1">
    <source>
        <dbReference type="SAM" id="MobiDB-lite"/>
    </source>
</evidence>
<protein>
    <recommendedName>
        <fullName evidence="4">14-3-3 protein</fullName>
    </recommendedName>
</protein>
<reference evidence="2" key="1">
    <citation type="submission" date="2023-01" db="EMBL/GenBank/DDBJ databases">
        <authorList>
            <person name="Van Ghelder C."/>
            <person name="Rancurel C."/>
        </authorList>
    </citation>
    <scope>NUCLEOTIDE SEQUENCE</scope>
    <source>
        <strain evidence="2">CNCM I-4278</strain>
    </source>
</reference>
<proteinExistence type="predicted"/>
<evidence type="ECO:0000313" key="2">
    <source>
        <dbReference type="EMBL" id="CAI6254236.1"/>
    </source>
</evidence>
<evidence type="ECO:0000313" key="3">
    <source>
        <dbReference type="Proteomes" id="UP001152607"/>
    </source>
</evidence>
<feature type="compositionally biased region" description="Polar residues" evidence="1">
    <location>
        <begin position="403"/>
        <end position="422"/>
    </location>
</feature>
<dbReference type="AlphaFoldDB" id="A0A9W4XGV8"/>
<feature type="compositionally biased region" description="Low complexity" evidence="1">
    <location>
        <begin position="480"/>
        <end position="491"/>
    </location>
</feature>
<evidence type="ECO:0008006" key="4">
    <source>
        <dbReference type="Google" id="ProtNLM"/>
    </source>
</evidence>
<dbReference type="OrthoDB" id="5370350at2759"/>
<name>A0A9W4XGV8_9PLEO</name>